<organism evidence="10 11">
    <name type="scientific">Ancylostoma ceylanicum</name>
    <dbReference type="NCBI Taxonomy" id="53326"/>
    <lineage>
        <taxon>Eukaryota</taxon>
        <taxon>Metazoa</taxon>
        <taxon>Ecdysozoa</taxon>
        <taxon>Nematoda</taxon>
        <taxon>Chromadorea</taxon>
        <taxon>Rhabditida</taxon>
        <taxon>Rhabditina</taxon>
        <taxon>Rhabditomorpha</taxon>
        <taxon>Strongyloidea</taxon>
        <taxon>Ancylostomatidae</taxon>
        <taxon>Ancylostomatinae</taxon>
        <taxon>Ancylostoma</taxon>
    </lineage>
</organism>
<evidence type="ECO:0000256" key="5">
    <source>
        <dbReference type="ARBA" id="ARBA00023157"/>
    </source>
</evidence>
<dbReference type="OrthoDB" id="4473401at2759"/>
<comment type="subcellular location">
    <subcellularLocation>
        <location evidence="1">Secreted</location>
    </subcellularLocation>
</comment>
<feature type="chain" id="PRO_5001491550" description="BPTI/Kunitz inhibitor domain-containing protein" evidence="8">
    <location>
        <begin position="22"/>
        <end position="83"/>
    </location>
</feature>
<keyword evidence="7" id="KW-1203">Blood coagulation cascade inhibiting toxin</keyword>
<feature type="signal peptide" evidence="8">
    <location>
        <begin position="1"/>
        <end position="21"/>
    </location>
</feature>
<dbReference type="GO" id="GO:0005615">
    <property type="term" value="C:extracellular space"/>
    <property type="evidence" value="ECO:0007669"/>
    <property type="project" value="TreeGrafter"/>
</dbReference>
<keyword evidence="8" id="KW-0732">Signal</keyword>
<dbReference type="Gene3D" id="4.10.410.10">
    <property type="entry name" value="Pancreatic trypsin inhibitor Kunitz domain"/>
    <property type="match status" value="1"/>
</dbReference>
<dbReference type="PROSITE" id="PS50279">
    <property type="entry name" value="BPTI_KUNITZ_2"/>
    <property type="match status" value="1"/>
</dbReference>
<name>A0A016WPY5_9BILA</name>
<dbReference type="InterPro" id="IPR050098">
    <property type="entry name" value="TFPI/VKTCI-like"/>
</dbReference>
<dbReference type="AlphaFoldDB" id="A0A016WPY5"/>
<evidence type="ECO:0000256" key="7">
    <source>
        <dbReference type="ARBA" id="ARBA00034146"/>
    </source>
</evidence>
<evidence type="ECO:0000256" key="2">
    <source>
        <dbReference type="ARBA" id="ARBA00022525"/>
    </source>
</evidence>
<proteinExistence type="predicted"/>
<evidence type="ECO:0000313" key="10">
    <source>
        <dbReference type="EMBL" id="EYC41730.1"/>
    </source>
</evidence>
<keyword evidence="5" id="KW-1015">Disulfide bond</keyword>
<dbReference type="PROSITE" id="PS00280">
    <property type="entry name" value="BPTI_KUNITZ_1"/>
    <property type="match status" value="1"/>
</dbReference>
<reference evidence="11" key="1">
    <citation type="journal article" date="2015" name="Nat. Genet.">
        <title>The genome and transcriptome of the zoonotic hookworm Ancylostoma ceylanicum identify infection-specific gene families.</title>
        <authorList>
            <person name="Schwarz E.M."/>
            <person name="Hu Y."/>
            <person name="Antoshechkin I."/>
            <person name="Miller M.M."/>
            <person name="Sternberg P.W."/>
            <person name="Aroian R.V."/>
        </authorList>
    </citation>
    <scope>NUCLEOTIDE SEQUENCE</scope>
    <source>
        <strain evidence="11">HY135</strain>
    </source>
</reference>
<feature type="domain" description="BPTI/Kunitz inhibitor" evidence="9">
    <location>
        <begin position="26"/>
        <end position="81"/>
    </location>
</feature>
<dbReference type="CDD" id="cd00109">
    <property type="entry name" value="Kunitz-type"/>
    <property type="match status" value="1"/>
</dbReference>
<dbReference type="STRING" id="53326.A0A016WPY5"/>
<dbReference type="PRINTS" id="PR00759">
    <property type="entry name" value="BASICPTASE"/>
</dbReference>
<dbReference type="InterPro" id="IPR002223">
    <property type="entry name" value="Kunitz_BPTI"/>
</dbReference>
<evidence type="ECO:0000256" key="8">
    <source>
        <dbReference type="SAM" id="SignalP"/>
    </source>
</evidence>
<evidence type="ECO:0000256" key="4">
    <source>
        <dbReference type="ARBA" id="ARBA00022900"/>
    </source>
</evidence>
<dbReference type="SMART" id="SM00131">
    <property type="entry name" value="KU"/>
    <property type="match status" value="1"/>
</dbReference>
<comment type="caution">
    <text evidence="10">The sequence shown here is derived from an EMBL/GenBank/DDBJ whole genome shotgun (WGS) entry which is preliminary data.</text>
</comment>
<dbReference type="GO" id="GO:0004867">
    <property type="term" value="F:serine-type endopeptidase inhibitor activity"/>
    <property type="evidence" value="ECO:0007669"/>
    <property type="project" value="UniProtKB-KW"/>
</dbReference>
<sequence>MNWTLLFITVFAFVMAAQVAAQKSRCYLEKESGRCRARKERVLFNRYYYDKEKKRCRRFIYGGCGGNENNFQTRRECKKACIK</sequence>
<gene>
    <name evidence="10" type="primary">Acey_s0558.g3411</name>
    <name evidence="10" type="ORF">Y032_0558g3411</name>
</gene>
<protein>
    <recommendedName>
        <fullName evidence="9">BPTI/Kunitz inhibitor domain-containing protein</fullName>
    </recommendedName>
</protein>
<dbReference type="InterPro" id="IPR036880">
    <property type="entry name" value="Kunitz_BPTI_sf"/>
</dbReference>
<evidence type="ECO:0000256" key="3">
    <source>
        <dbReference type="ARBA" id="ARBA00022690"/>
    </source>
</evidence>
<keyword evidence="6" id="KW-0800">Toxin</keyword>
<dbReference type="PANTHER" id="PTHR10083">
    <property type="entry name" value="KUNITZ-TYPE PROTEASE INHIBITOR-RELATED"/>
    <property type="match status" value="1"/>
</dbReference>
<dbReference type="InterPro" id="IPR020901">
    <property type="entry name" value="Prtase_inh_Kunz-CS"/>
</dbReference>
<dbReference type="PANTHER" id="PTHR10083:SF376">
    <property type="entry name" value="SERINE PEPTIDASE INHIBITOR, KUNITZ TYPE, 3"/>
    <property type="match status" value="1"/>
</dbReference>
<evidence type="ECO:0000313" key="11">
    <source>
        <dbReference type="Proteomes" id="UP000024635"/>
    </source>
</evidence>
<keyword evidence="3" id="KW-0646">Protease inhibitor</keyword>
<accession>A0A016WPY5</accession>
<dbReference type="Pfam" id="PF00014">
    <property type="entry name" value="Kunitz_BPTI"/>
    <property type="match status" value="1"/>
</dbReference>
<keyword evidence="2" id="KW-0964">Secreted</keyword>
<keyword evidence="4" id="KW-0722">Serine protease inhibitor</keyword>
<dbReference type="EMBL" id="JARK01000158">
    <property type="protein sequence ID" value="EYC41730.1"/>
    <property type="molecule type" value="Genomic_DNA"/>
</dbReference>
<dbReference type="FunFam" id="4.10.410.10:FF:000020">
    <property type="entry name" value="Collagen, type VI, alpha 3"/>
    <property type="match status" value="1"/>
</dbReference>
<keyword evidence="11" id="KW-1185">Reference proteome</keyword>
<keyword evidence="6" id="KW-1199">Hemostasis impairing toxin</keyword>
<evidence type="ECO:0000259" key="9">
    <source>
        <dbReference type="PROSITE" id="PS50279"/>
    </source>
</evidence>
<evidence type="ECO:0000256" key="6">
    <source>
        <dbReference type="ARBA" id="ARBA00023240"/>
    </source>
</evidence>
<dbReference type="Proteomes" id="UP000024635">
    <property type="component" value="Unassembled WGS sequence"/>
</dbReference>
<dbReference type="SUPFAM" id="SSF57362">
    <property type="entry name" value="BPTI-like"/>
    <property type="match status" value="1"/>
</dbReference>
<evidence type="ECO:0000256" key="1">
    <source>
        <dbReference type="ARBA" id="ARBA00004613"/>
    </source>
</evidence>